<proteinExistence type="predicted"/>
<reference evidence="2 3" key="1">
    <citation type="submission" date="2016-10" db="EMBL/GenBank/DDBJ databases">
        <authorList>
            <person name="de Groot N.N."/>
        </authorList>
    </citation>
    <scope>NUCLEOTIDE SEQUENCE [LARGE SCALE GENOMIC DNA]</scope>
    <source>
        <strain evidence="2 3">DSM 27842</strain>
    </source>
</reference>
<gene>
    <name evidence="2" type="ORF">SAMN04490248_11680</name>
</gene>
<dbReference type="Pfam" id="PF13801">
    <property type="entry name" value="Metal_resist"/>
    <property type="match status" value="1"/>
</dbReference>
<dbReference type="STRING" id="569882.SAMN04490248_11680"/>
<dbReference type="Proteomes" id="UP000198893">
    <property type="component" value="Unassembled WGS sequence"/>
</dbReference>
<dbReference type="RefSeq" id="WP_175483247.1">
    <property type="nucleotide sequence ID" value="NZ_FODS01000016.1"/>
</dbReference>
<dbReference type="EMBL" id="FODS01000016">
    <property type="protein sequence ID" value="SEO93233.1"/>
    <property type="molecule type" value="Genomic_DNA"/>
</dbReference>
<keyword evidence="1" id="KW-1133">Transmembrane helix</keyword>
<evidence type="ECO:0000256" key="1">
    <source>
        <dbReference type="SAM" id="Phobius"/>
    </source>
</evidence>
<sequence length="166" mass="18303">MAGTTTNGGKMRRGVRLVLIASLTLNLLVLGVVVGAYVKHWRHDGPPAHLSRLGPPHIRALPGEARREIGQAIRKGYRDPDRRAAVGDIYTRLAGVLAATPFDREAVRTVLSEHRAVLAEGRAQAEDIWLNRVAEMSAETRKAYAERVADEAEAGRTPYRHKADKR</sequence>
<dbReference type="AlphaFoldDB" id="A0A1H8TRS7"/>
<evidence type="ECO:0000313" key="2">
    <source>
        <dbReference type="EMBL" id="SEO93233.1"/>
    </source>
</evidence>
<keyword evidence="3" id="KW-1185">Reference proteome</keyword>
<feature type="transmembrane region" description="Helical" evidence="1">
    <location>
        <begin position="17"/>
        <end position="38"/>
    </location>
</feature>
<accession>A0A1H8TRS7</accession>
<keyword evidence="1" id="KW-0812">Transmembrane</keyword>
<dbReference type="InterPro" id="IPR025961">
    <property type="entry name" value="Metal_resist"/>
</dbReference>
<name>A0A1H8TRS7_9RHOB</name>
<evidence type="ECO:0000313" key="3">
    <source>
        <dbReference type="Proteomes" id="UP000198893"/>
    </source>
</evidence>
<organism evidence="2 3">
    <name type="scientific">Salinihabitans flavidus</name>
    <dbReference type="NCBI Taxonomy" id="569882"/>
    <lineage>
        <taxon>Bacteria</taxon>
        <taxon>Pseudomonadati</taxon>
        <taxon>Pseudomonadota</taxon>
        <taxon>Alphaproteobacteria</taxon>
        <taxon>Rhodobacterales</taxon>
        <taxon>Roseobacteraceae</taxon>
        <taxon>Salinihabitans</taxon>
    </lineage>
</organism>
<keyword evidence="1" id="KW-0472">Membrane</keyword>
<protein>
    <submittedName>
        <fullName evidence="2">Uncharacterized membrane protein</fullName>
    </submittedName>
</protein>